<evidence type="ECO:0000256" key="4">
    <source>
        <dbReference type="ARBA" id="ARBA00022723"/>
    </source>
</evidence>
<feature type="signal peptide" evidence="7">
    <location>
        <begin position="1"/>
        <end position="27"/>
    </location>
</feature>
<evidence type="ECO:0000259" key="8">
    <source>
        <dbReference type="Pfam" id="PF04389"/>
    </source>
</evidence>
<evidence type="ECO:0000313" key="10">
    <source>
        <dbReference type="Proteomes" id="UP000306050"/>
    </source>
</evidence>
<evidence type="ECO:0000256" key="1">
    <source>
        <dbReference type="ARBA" id="ARBA00001947"/>
    </source>
</evidence>
<dbReference type="EMBL" id="SRRM01000003">
    <property type="protein sequence ID" value="TKY89855.1"/>
    <property type="molecule type" value="Genomic_DNA"/>
</dbReference>
<keyword evidence="4 7" id="KW-0479">Metal-binding</keyword>
<comment type="similarity">
    <text evidence="2">Belongs to the peptidase M28 family. M28B subfamily.</text>
</comment>
<dbReference type="GeneID" id="40724047"/>
<evidence type="ECO:0000256" key="2">
    <source>
        <dbReference type="ARBA" id="ARBA00005634"/>
    </source>
</evidence>
<dbReference type="Gene3D" id="3.40.630.10">
    <property type="entry name" value="Zn peptidases"/>
    <property type="match status" value="1"/>
</dbReference>
<dbReference type="GO" id="GO:0006508">
    <property type="term" value="P:proteolysis"/>
    <property type="evidence" value="ECO:0007669"/>
    <property type="project" value="UniProtKB-KW"/>
</dbReference>
<keyword evidence="10" id="KW-1185">Reference proteome</keyword>
<comment type="caution">
    <text evidence="9">The sequence shown here is derived from an EMBL/GenBank/DDBJ whole genome shotgun (WGS) entry which is preliminary data.</text>
</comment>
<feature type="chain" id="PRO_5021034592" description="Peptide hydrolase" evidence="7">
    <location>
        <begin position="28"/>
        <end position="508"/>
    </location>
</feature>
<protein>
    <recommendedName>
        <fullName evidence="7">Peptide hydrolase</fullName>
        <ecNumber evidence="7">3.4.-.-</ecNumber>
    </recommendedName>
</protein>
<feature type="domain" description="Peptidase M28" evidence="8">
    <location>
        <begin position="305"/>
        <end position="485"/>
    </location>
</feature>
<name>A0A4U7KYB2_9BASI</name>
<gene>
    <name evidence="9" type="ORF">EX895_001152</name>
</gene>
<dbReference type="OrthoDB" id="10013407at2759"/>
<evidence type="ECO:0000256" key="7">
    <source>
        <dbReference type="RuleBase" id="RU361240"/>
    </source>
</evidence>
<dbReference type="EC" id="3.4.-.-" evidence="7"/>
<keyword evidence="3 7" id="KW-0645">Protease</keyword>
<evidence type="ECO:0000256" key="3">
    <source>
        <dbReference type="ARBA" id="ARBA00022670"/>
    </source>
</evidence>
<dbReference type="KEGG" id="sgra:EX895_001152"/>
<dbReference type="GO" id="GO:0046872">
    <property type="term" value="F:metal ion binding"/>
    <property type="evidence" value="ECO:0007669"/>
    <property type="project" value="UniProtKB-KW"/>
</dbReference>
<accession>A0A4U7KYB2</accession>
<dbReference type="AlphaFoldDB" id="A0A4U7KYB2"/>
<dbReference type="SUPFAM" id="SSF53187">
    <property type="entry name" value="Zn-dependent exopeptidases"/>
    <property type="match status" value="1"/>
</dbReference>
<dbReference type="GO" id="GO:0008235">
    <property type="term" value="F:metalloexopeptidase activity"/>
    <property type="evidence" value="ECO:0007669"/>
    <property type="project" value="InterPro"/>
</dbReference>
<dbReference type="InterPro" id="IPR007484">
    <property type="entry name" value="Peptidase_M28"/>
</dbReference>
<keyword evidence="6 7" id="KW-0862">Zinc</keyword>
<keyword evidence="5 7" id="KW-0378">Hydrolase</keyword>
<reference evidence="9 10" key="1">
    <citation type="submission" date="2019-05" db="EMBL/GenBank/DDBJ databases">
        <title>Sporisorium graminicola CBS 10092 draft sequencing and annotation.</title>
        <authorList>
            <person name="Solano-Gonzalez S."/>
            <person name="Caddick M.X."/>
            <person name="Darby A."/>
        </authorList>
    </citation>
    <scope>NUCLEOTIDE SEQUENCE [LARGE SCALE GENOMIC DNA]</scope>
    <source>
        <strain evidence="9 10">CBS 10092</strain>
    </source>
</reference>
<dbReference type="Proteomes" id="UP000306050">
    <property type="component" value="Chromosome SGRAM_10"/>
</dbReference>
<proteinExistence type="inferred from homology"/>
<evidence type="ECO:0000313" key="9">
    <source>
        <dbReference type="EMBL" id="TKY89855.1"/>
    </source>
</evidence>
<dbReference type="PANTHER" id="PTHR12147">
    <property type="entry name" value="METALLOPEPTIDASE M28 FAMILY MEMBER"/>
    <property type="match status" value="1"/>
</dbReference>
<dbReference type="InterPro" id="IPR045175">
    <property type="entry name" value="M28_fam"/>
</dbReference>
<dbReference type="RefSeq" id="XP_029741840.1">
    <property type="nucleotide sequence ID" value="XM_029881752.1"/>
</dbReference>
<sequence length="508" mass="54439">MHDLKKINSVLLAAVLTFATTASPAVAAPAAASSSPQAWTYWKSDASALNVQGCATEVAKFHDGADVAFLFRSPSDAACAQAVNALQTGPAEVVMFKQEAMETDVVGSVRGSSWKERALEALSVQLQESTAEVASGQMAFQLSIAPQSAPQILSAHDSSLLVAVTDRSLSTIDMHATFDTRLERLFFRPIATLGDDDIEKPEPTFKKPKYNSVVAKIASSSALNPARIVKDLRILTAEDPQPRDPGKWYSRHSATYGARLAGAWIKQQLEQSLAPLNGSSCDYFEYSPYFAPNIVCHIPAVAAAGNEEGEVVVSAHYDSRGTFGSTTAPGGDDDGSGTAALLAIARSLGSSQLAFASPIQLVAFSGEEQGLVGSQHYATHLRTLESSHIKLALQMDMLAYRKPGEALQIAFPDKFVTNSATQHVWRIADIYAPELEQGYTPACCSDHQSFWENGFPATWVFERNGPIADPMYHNSGDVTNRTGYDVQQLASIAKVVTATLLDVAGFDA</sequence>
<organism evidence="9 10">
    <name type="scientific">Sporisorium graminicola</name>
    <dbReference type="NCBI Taxonomy" id="280036"/>
    <lineage>
        <taxon>Eukaryota</taxon>
        <taxon>Fungi</taxon>
        <taxon>Dikarya</taxon>
        <taxon>Basidiomycota</taxon>
        <taxon>Ustilaginomycotina</taxon>
        <taxon>Ustilaginomycetes</taxon>
        <taxon>Ustilaginales</taxon>
        <taxon>Ustilaginaceae</taxon>
        <taxon>Sporisorium</taxon>
    </lineage>
</organism>
<dbReference type="Pfam" id="PF04389">
    <property type="entry name" value="Peptidase_M28"/>
    <property type="match status" value="1"/>
</dbReference>
<evidence type="ECO:0000256" key="6">
    <source>
        <dbReference type="ARBA" id="ARBA00022833"/>
    </source>
</evidence>
<dbReference type="PANTHER" id="PTHR12147:SF26">
    <property type="entry name" value="PEPTIDASE M28 DOMAIN-CONTAINING PROTEIN"/>
    <property type="match status" value="1"/>
</dbReference>
<comment type="cofactor">
    <cofactor evidence="1">
        <name>Zn(2+)</name>
        <dbReference type="ChEBI" id="CHEBI:29105"/>
    </cofactor>
</comment>
<keyword evidence="7" id="KW-0732">Signal</keyword>
<evidence type="ECO:0000256" key="5">
    <source>
        <dbReference type="ARBA" id="ARBA00022801"/>
    </source>
</evidence>